<name>A0A1T4VCN9_9BACT</name>
<dbReference type="PANTHER" id="PTHR43774:SF1">
    <property type="entry name" value="PEPTIDE METHIONINE SULFOXIDE REDUCTASE MSRA 2"/>
    <property type="match status" value="1"/>
</dbReference>
<reference evidence="7 8" key="1">
    <citation type="submission" date="2017-02" db="EMBL/GenBank/DDBJ databases">
        <authorList>
            <person name="Peterson S.W."/>
        </authorList>
    </citation>
    <scope>NUCLEOTIDE SEQUENCE [LARGE SCALE GENOMIC DNA]</scope>
    <source>
        <strain evidence="7 8">DSM 18034</strain>
    </source>
</reference>
<sequence>MLFRRIFYLGLGVMLFSGSMCFAAEAGLADTGKPATAIFAGGCFWCMEKPFDSEEGVLSTTVGYTGGTSGNPTYEQVSGGGTGHVEAILVRYDTIKVSYERLLEIYWRNVDPLDGQGQFCDRGNQYRPVIFVADKVQEEAAKKSKADLALSGLLIDKIRVEILPAEKFWPAEESHQDYYRKNPIRYGFYRKSCGRDKRLKQVWKDAK</sequence>
<evidence type="ECO:0000256" key="5">
    <source>
        <dbReference type="SAM" id="SignalP"/>
    </source>
</evidence>
<dbReference type="Gene3D" id="3.30.1060.10">
    <property type="entry name" value="Peptide methionine sulphoxide reductase MsrA"/>
    <property type="match status" value="1"/>
</dbReference>
<protein>
    <recommendedName>
        <fullName evidence="4">Peptide methionine sulfoxide reductase MsrA</fullName>
        <shortName evidence="4">Protein-methionine-S-oxide reductase</shortName>
        <ecNumber evidence="4">1.8.4.11</ecNumber>
    </recommendedName>
    <alternativeName>
        <fullName evidence="4">Peptide-methionine (S)-S-oxide reductase</fullName>
        <shortName evidence="4">Peptide Met(O) reductase</shortName>
    </alternativeName>
</protein>
<dbReference type="Proteomes" id="UP000189733">
    <property type="component" value="Unassembled WGS sequence"/>
</dbReference>
<proteinExistence type="inferred from homology"/>
<keyword evidence="5" id="KW-0732">Signal</keyword>
<dbReference type="HAMAP" id="MF_01401">
    <property type="entry name" value="MsrA"/>
    <property type="match status" value="1"/>
</dbReference>
<dbReference type="Pfam" id="PF01625">
    <property type="entry name" value="PMSR"/>
    <property type="match status" value="1"/>
</dbReference>
<dbReference type="InterPro" id="IPR002569">
    <property type="entry name" value="Met_Sox_Rdtase_MsrA_dom"/>
</dbReference>
<organism evidence="7 8">
    <name type="scientific">Desulfobaculum bizertense DSM 18034</name>
    <dbReference type="NCBI Taxonomy" id="1121442"/>
    <lineage>
        <taxon>Bacteria</taxon>
        <taxon>Pseudomonadati</taxon>
        <taxon>Thermodesulfobacteriota</taxon>
        <taxon>Desulfovibrionia</taxon>
        <taxon>Desulfovibrionales</taxon>
        <taxon>Desulfovibrionaceae</taxon>
        <taxon>Desulfobaculum</taxon>
    </lineage>
</organism>
<dbReference type="SUPFAM" id="SSF55068">
    <property type="entry name" value="Peptide methionine sulfoxide reductase"/>
    <property type="match status" value="1"/>
</dbReference>
<accession>A0A1T4VCN9</accession>
<feature type="chain" id="PRO_5013182464" description="Peptide methionine sulfoxide reductase MsrA" evidence="5">
    <location>
        <begin position="24"/>
        <end position="207"/>
    </location>
</feature>
<dbReference type="AlphaFoldDB" id="A0A1T4VCN9"/>
<dbReference type="PANTHER" id="PTHR43774">
    <property type="entry name" value="PEPTIDE METHIONINE SULFOXIDE REDUCTASE"/>
    <property type="match status" value="1"/>
</dbReference>
<evidence type="ECO:0000256" key="1">
    <source>
        <dbReference type="ARBA" id="ARBA00023002"/>
    </source>
</evidence>
<feature type="active site" evidence="4">
    <location>
        <position position="43"/>
    </location>
</feature>
<evidence type="ECO:0000256" key="3">
    <source>
        <dbReference type="ARBA" id="ARBA00048782"/>
    </source>
</evidence>
<evidence type="ECO:0000313" key="7">
    <source>
        <dbReference type="EMBL" id="SKA62725.1"/>
    </source>
</evidence>
<comment type="catalytic activity">
    <reaction evidence="3 4">
        <text>[thioredoxin]-disulfide + L-methionine + H2O = L-methionine (S)-S-oxide + [thioredoxin]-dithiol</text>
        <dbReference type="Rhea" id="RHEA:19993"/>
        <dbReference type="Rhea" id="RHEA-COMP:10698"/>
        <dbReference type="Rhea" id="RHEA-COMP:10700"/>
        <dbReference type="ChEBI" id="CHEBI:15377"/>
        <dbReference type="ChEBI" id="CHEBI:29950"/>
        <dbReference type="ChEBI" id="CHEBI:50058"/>
        <dbReference type="ChEBI" id="CHEBI:57844"/>
        <dbReference type="ChEBI" id="CHEBI:58772"/>
        <dbReference type="EC" id="1.8.4.11"/>
    </reaction>
</comment>
<gene>
    <name evidence="4" type="primary">msrA</name>
    <name evidence="7" type="ORF">SAMN02745702_00012</name>
</gene>
<dbReference type="GO" id="GO:0008113">
    <property type="term" value="F:peptide-methionine (S)-S-oxide reductase activity"/>
    <property type="evidence" value="ECO:0007669"/>
    <property type="project" value="UniProtKB-UniRule"/>
</dbReference>
<comment type="similarity">
    <text evidence="4">Belongs to the MsrA Met sulfoxide reductase family.</text>
</comment>
<evidence type="ECO:0000256" key="2">
    <source>
        <dbReference type="ARBA" id="ARBA00047806"/>
    </source>
</evidence>
<dbReference type="EMBL" id="FUYA01000001">
    <property type="protein sequence ID" value="SKA62725.1"/>
    <property type="molecule type" value="Genomic_DNA"/>
</dbReference>
<keyword evidence="1 4" id="KW-0560">Oxidoreductase</keyword>
<feature type="domain" description="Peptide methionine sulphoxide reductase MsrA" evidence="6">
    <location>
        <begin position="36"/>
        <end position="186"/>
    </location>
</feature>
<comment type="catalytic activity">
    <reaction evidence="2 4">
        <text>L-methionyl-[protein] + [thioredoxin]-disulfide + H2O = L-methionyl-(S)-S-oxide-[protein] + [thioredoxin]-dithiol</text>
        <dbReference type="Rhea" id="RHEA:14217"/>
        <dbReference type="Rhea" id="RHEA-COMP:10698"/>
        <dbReference type="Rhea" id="RHEA-COMP:10700"/>
        <dbReference type="Rhea" id="RHEA-COMP:12313"/>
        <dbReference type="Rhea" id="RHEA-COMP:12315"/>
        <dbReference type="ChEBI" id="CHEBI:15377"/>
        <dbReference type="ChEBI" id="CHEBI:16044"/>
        <dbReference type="ChEBI" id="CHEBI:29950"/>
        <dbReference type="ChEBI" id="CHEBI:44120"/>
        <dbReference type="ChEBI" id="CHEBI:50058"/>
        <dbReference type="EC" id="1.8.4.11"/>
    </reaction>
</comment>
<dbReference type="GO" id="GO:0033744">
    <property type="term" value="F:L-methionine:thioredoxin-disulfide S-oxidoreductase activity"/>
    <property type="evidence" value="ECO:0007669"/>
    <property type="project" value="RHEA"/>
</dbReference>
<evidence type="ECO:0000313" key="8">
    <source>
        <dbReference type="Proteomes" id="UP000189733"/>
    </source>
</evidence>
<dbReference type="NCBIfam" id="TIGR00401">
    <property type="entry name" value="msrA"/>
    <property type="match status" value="1"/>
</dbReference>
<dbReference type="InterPro" id="IPR036509">
    <property type="entry name" value="Met_Sox_Rdtase_MsrA_sf"/>
</dbReference>
<evidence type="ECO:0000256" key="4">
    <source>
        <dbReference type="HAMAP-Rule" id="MF_01401"/>
    </source>
</evidence>
<dbReference type="OrthoDB" id="4174719at2"/>
<keyword evidence="8" id="KW-1185">Reference proteome</keyword>
<feature type="signal peptide" evidence="5">
    <location>
        <begin position="1"/>
        <end position="23"/>
    </location>
</feature>
<dbReference type="STRING" id="1121442.SAMN02745702_00012"/>
<comment type="function">
    <text evidence="4">Has an important function as a repair enzyme for proteins that have been inactivated by oxidation. Catalyzes the reversible oxidation-reduction of methionine sulfoxide in proteins to methionine.</text>
</comment>
<evidence type="ECO:0000259" key="6">
    <source>
        <dbReference type="Pfam" id="PF01625"/>
    </source>
</evidence>
<dbReference type="EC" id="1.8.4.11" evidence="4"/>